<organism evidence="1 2">
    <name type="scientific">Cymbomonas tetramitiformis</name>
    <dbReference type="NCBI Taxonomy" id="36881"/>
    <lineage>
        <taxon>Eukaryota</taxon>
        <taxon>Viridiplantae</taxon>
        <taxon>Chlorophyta</taxon>
        <taxon>Pyramimonadophyceae</taxon>
        <taxon>Pyramimonadales</taxon>
        <taxon>Pyramimonadaceae</taxon>
        <taxon>Cymbomonas</taxon>
    </lineage>
</organism>
<accession>A0AAE0G3N1</accession>
<dbReference type="EMBL" id="LGRX02010079">
    <property type="protein sequence ID" value="KAK3270997.1"/>
    <property type="molecule type" value="Genomic_DNA"/>
</dbReference>
<dbReference type="AlphaFoldDB" id="A0AAE0G3N1"/>
<dbReference type="PANTHER" id="PTHR47281">
    <property type="entry name" value="OS09G0557700 PROTEIN"/>
    <property type="match status" value="1"/>
</dbReference>
<evidence type="ECO:0000313" key="2">
    <source>
        <dbReference type="Proteomes" id="UP001190700"/>
    </source>
</evidence>
<reference evidence="1 2" key="1">
    <citation type="journal article" date="2015" name="Genome Biol. Evol.">
        <title>Comparative Genomics of a Bacterivorous Green Alga Reveals Evolutionary Causalities and Consequences of Phago-Mixotrophic Mode of Nutrition.</title>
        <authorList>
            <person name="Burns J.A."/>
            <person name="Paasch A."/>
            <person name="Narechania A."/>
            <person name="Kim E."/>
        </authorList>
    </citation>
    <scope>NUCLEOTIDE SEQUENCE [LARGE SCALE GENOMIC DNA]</scope>
    <source>
        <strain evidence="1 2">PLY_AMNH</strain>
    </source>
</reference>
<name>A0AAE0G3N1_9CHLO</name>
<protein>
    <submittedName>
        <fullName evidence="1">Uncharacterized protein</fullName>
    </submittedName>
</protein>
<evidence type="ECO:0000313" key="1">
    <source>
        <dbReference type="EMBL" id="KAK3270997.1"/>
    </source>
</evidence>
<sequence length="299" mass="31186">MIQPQATSSEPPTARRLQFLVAGATILSLTNHSGNAHTGAYSSIRDLTVVAASFGAWSFGRVRRVCYVAFGPADPAVVSKGLMGGGDVALVGLKGTSADDGAFAIDTHLREYLPCTLTDGLVEGVCKDATWGGEGWNSTVSTASLAGLENVILRGANVVDGVATVSFWRPVLSPDTRFDHDLAPDLERDFIWSTGPLGDPSDVDFIRYHGPVDGGDYGELRAVRLGGSGPGCAVPVRTMEETTGCTDAAGSVKLFQEGVTFSWQVRTSVTQGSLARRAVQALERMPGVQAGASPASAPS</sequence>
<dbReference type="PANTHER" id="PTHR47281:SF1">
    <property type="entry name" value="OS09G0557700 PROTEIN"/>
    <property type="match status" value="1"/>
</dbReference>
<dbReference type="InterPro" id="IPR045879">
    <property type="entry name" value="B561A"/>
</dbReference>
<keyword evidence="2" id="KW-1185">Reference proteome</keyword>
<gene>
    <name evidence="1" type="ORF">CYMTET_20631</name>
</gene>
<comment type="caution">
    <text evidence="1">The sequence shown here is derived from an EMBL/GenBank/DDBJ whole genome shotgun (WGS) entry which is preliminary data.</text>
</comment>
<proteinExistence type="predicted"/>
<dbReference type="Proteomes" id="UP001190700">
    <property type="component" value="Unassembled WGS sequence"/>
</dbReference>